<keyword evidence="2" id="KW-1185">Reference proteome</keyword>
<dbReference type="Proteomes" id="UP000356253">
    <property type="component" value="Unassembled WGS sequence"/>
</dbReference>
<comment type="caution">
    <text evidence="1">The sequence shown here is derived from an EMBL/GenBank/DDBJ whole genome shotgun (WGS) entry which is preliminary data.</text>
</comment>
<protein>
    <submittedName>
        <fullName evidence="1">Uncharacterized protein</fullName>
    </submittedName>
</protein>
<evidence type="ECO:0000313" key="2">
    <source>
        <dbReference type="Proteomes" id="UP000356253"/>
    </source>
</evidence>
<organism evidence="1 2">
    <name type="scientific">Mesonia oceanica</name>
    <dbReference type="NCBI Taxonomy" id="2687242"/>
    <lineage>
        <taxon>Bacteria</taxon>
        <taxon>Pseudomonadati</taxon>
        <taxon>Bacteroidota</taxon>
        <taxon>Flavobacteriia</taxon>
        <taxon>Flavobacteriales</taxon>
        <taxon>Flavobacteriaceae</taxon>
        <taxon>Mesonia</taxon>
    </lineage>
</organism>
<gene>
    <name evidence="1" type="ORF">FVB9532_03008</name>
</gene>
<evidence type="ECO:0000313" key="1">
    <source>
        <dbReference type="EMBL" id="VVV01714.1"/>
    </source>
</evidence>
<reference evidence="1" key="1">
    <citation type="submission" date="2019-09" db="EMBL/GenBank/DDBJ databases">
        <authorList>
            <person name="Rodrigo-Torres L."/>
            <person name="Arahal R. D."/>
            <person name="Lucena T."/>
        </authorList>
    </citation>
    <scope>NUCLEOTIDE SEQUENCE</scope>
    <source>
        <strain evidence="1">ISS653</strain>
    </source>
</reference>
<sequence>MKFKNILSLLLIVSTVTISCKDNQQKQEETNNPSQKSIEKENTKDSTIVEKNNASKKTETFEYVCFTNNDDKSKRIWVEFSKNGKANQIKYEGQNEPILLEHTKEDYVEGGVHPTIKNYYNEIYDGKINGQYILTHSGVWDYVKYIRGKDGKEFNYTIDHDADPYSSKPCF</sequence>
<dbReference type="EMBL" id="CABVMM010000012">
    <property type="protein sequence ID" value="VVV01714.1"/>
    <property type="molecule type" value="Genomic_DNA"/>
</dbReference>
<accession>A0AC61YB46</accession>
<proteinExistence type="predicted"/>
<name>A0AC61YB46_9FLAO</name>